<dbReference type="InterPro" id="IPR016024">
    <property type="entry name" value="ARM-type_fold"/>
</dbReference>
<dbReference type="InterPro" id="IPR000225">
    <property type="entry name" value="Armadillo"/>
</dbReference>
<sequence>MILVKLDRLDAVINNYLLPIALSFLSLFDLFVYFELLKIENLLNVFYLHLIVAVIILLLEGLIFGKILYAHRTRERKWRKLINDAKNPNSIIRLNALTKICELLSLNVHTITRFFIHNGTVTVFLLSLNTADVAIQCKALIGLQSIAICTKRYAQHIVDAGGAAKLIKMLQSNSSQVCEYTLSLLNILTKCEFKFCDECISNNIFSKLMKFATPEAWLEHARITAKFVSDFCKYSNSPFNDKTMVQLTPLIEKLREYSNKEVKDEVLSALSYMAKNGNDPAKIVPKRVN</sequence>
<reference evidence="6" key="1">
    <citation type="submission" date="2022-11" db="UniProtKB">
        <authorList>
            <consortium name="WormBaseParasite"/>
        </authorList>
    </citation>
    <scope>IDENTIFICATION</scope>
</reference>
<dbReference type="Gene3D" id="1.25.10.10">
    <property type="entry name" value="Leucine-rich Repeat Variant"/>
    <property type="match status" value="1"/>
</dbReference>
<keyword evidence="5" id="KW-1185">Reference proteome</keyword>
<keyword evidence="4" id="KW-0812">Transmembrane</keyword>
<keyword evidence="2" id="KW-0813">Transport</keyword>
<protein>
    <submittedName>
        <fullName evidence="6">Uncharacterized protein</fullName>
    </submittedName>
</protein>
<dbReference type="SMART" id="SM00185">
    <property type="entry name" value="ARM"/>
    <property type="match status" value="3"/>
</dbReference>
<accession>A0A914PEJ5</accession>
<dbReference type="SUPFAM" id="SSF48371">
    <property type="entry name" value="ARM repeat"/>
    <property type="match status" value="1"/>
</dbReference>
<evidence type="ECO:0000256" key="2">
    <source>
        <dbReference type="ARBA" id="ARBA00022448"/>
    </source>
</evidence>
<dbReference type="WBParaSite" id="PDA_v2.g16615.t1">
    <property type="protein sequence ID" value="PDA_v2.g16615.t1"/>
    <property type="gene ID" value="PDA_v2.g16615"/>
</dbReference>
<keyword evidence="3" id="KW-0653">Protein transport</keyword>
<keyword evidence="4" id="KW-0472">Membrane</keyword>
<evidence type="ECO:0000256" key="4">
    <source>
        <dbReference type="SAM" id="Phobius"/>
    </source>
</evidence>
<dbReference type="InterPro" id="IPR011989">
    <property type="entry name" value="ARM-like"/>
</dbReference>
<dbReference type="PANTHER" id="PTHR23316">
    <property type="entry name" value="IMPORTIN ALPHA"/>
    <property type="match status" value="1"/>
</dbReference>
<dbReference type="Proteomes" id="UP000887578">
    <property type="component" value="Unplaced"/>
</dbReference>
<evidence type="ECO:0000256" key="1">
    <source>
        <dbReference type="ARBA" id="ARBA00010394"/>
    </source>
</evidence>
<evidence type="ECO:0000313" key="5">
    <source>
        <dbReference type="Proteomes" id="UP000887578"/>
    </source>
</evidence>
<evidence type="ECO:0000256" key="3">
    <source>
        <dbReference type="ARBA" id="ARBA00022927"/>
    </source>
</evidence>
<name>A0A914PEJ5_9BILA</name>
<dbReference type="AlphaFoldDB" id="A0A914PEJ5"/>
<keyword evidence="4" id="KW-1133">Transmembrane helix</keyword>
<dbReference type="GO" id="GO:0015031">
    <property type="term" value="P:protein transport"/>
    <property type="evidence" value="ECO:0007669"/>
    <property type="project" value="UniProtKB-KW"/>
</dbReference>
<organism evidence="5 6">
    <name type="scientific">Panagrolaimus davidi</name>
    <dbReference type="NCBI Taxonomy" id="227884"/>
    <lineage>
        <taxon>Eukaryota</taxon>
        <taxon>Metazoa</taxon>
        <taxon>Ecdysozoa</taxon>
        <taxon>Nematoda</taxon>
        <taxon>Chromadorea</taxon>
        <taxon>Rhabditida</taxon>
        <taxon>Tylenchina</taxon>
        <taxon>Panagrolaimomorpha</taxon>
        <taxon>Panagrolaimoidea</taxon>
        <taxon>Panagrolaimidae</taxon>
        <taxon>Panagrolaimus</taxon>
    </lineage>
</organism>
<comment type="similarity">
    <text evidence="1">Belongs to the importin alpha family.</text>
</comment>
<proteinExistence type="inferred from homology"/>
<evidence type="ECO:0000313" key="6">
    <source>
        <dbReference type="WBParaSite" id="PDA_v2.g16615.t1"/>
    </source>
</evidence>
<feature type="transmembrane region" description="Helical" evidence="4">
    <location>
        <begin position="12"/>
        <end position="34"/>
    </location>
</feature>
<feature type="transmembrane region" description="Helical" evidence="4">
    <location>
        <begin position="46"/>
        <end position="69"/>
    </location>
</feature>